<gene>
    <name evidence="7" type="ORF">FHR34_006773</name>
</gene>
<keyword evidence="2 5" id="KW-0812">Transmembrane</keyword>
<dbReference type="InterPro" id="IPR011701">
    <property type="entry name" value="MFS"/>
</dbReference>
<evidence type="ECO:0000313" key="8">
    <source>
        <dbReference type="Proteomes" id="UP000540506"/>
    </source>
</evidence>
<reference evidence="7 8" key="1">
    <citation type="submission" date="2020-08" db="EMBL/GenBank/DDBJ databases">
        <title>Sequencing the genomes of 1000 actinobacteria strains.</title>
        <authorList>
            <person name="Klenk H.-P."/>
        </authorList>
    </citation>
    <scope>NUCLEOTIDE SEQUENCE [LARGE SCALE GENOMIC DNA]</scope>
    <source>
        <strain evidence="7 8">DSM 41654</strain>
    </source>
</reference>
<evidence type="ECO:0000259" key="6">
    <source>
        <dbReference type="PROSITE" id="PS50850"/>
    </source>
</evidence>
<feature type="transmembrane region" description="Helical" evidence="5">
    <location>
        <begin position="271"/>
        <end position="291"/>
    </location>
</feature>
<evidence type="ECO:0000256" key="3">
    <source>
        <dbReference type="ARBA" id="ARBA00022989"/>
    </source>
</evidence>
<feature type="transmembrane region" description="Helical" evidence="5">
    <location>
        <begin position="183"/>
        <end position="204"/>
    </location>
</feature>
<dbReference type="PROSITE" id="PS50850">
    <property type="entry name" value="MFS"/>
    <property type="match status" value="1"/>
</dbReference>
<protein>
    <submittedName>
        <fullName evidence="7">CP family cyanate transporter-like MFS transporter</fullName>
    </submittedName>
</protein>
<evidence type="ECO:0000256" key="1">
    <source>
        <dbReference type="ARBA" id="ARBA00004651"/>
    </source>
</evidence>
<evidence type="ECO:0000256" key="2">
    <source>
        <dbReference type="ARBA" id="ARBA00022692"/>
    </source>
</evidence>
<dbReference type="Proteomes" id="UP000540506">
    <property type="component" value="Unassembled WGS sequence"/>
</dbReference>
<dbReference type="RefSeq" id="WP_312897547.1">
    <property type="nucleotide sequence ID" value="NZ_JACHJV010000002.1"/>
</dbReference>
<comment type="subcellular location">
    <subcellularLocation>
        <location evidence="1">Cell membrane</location>
        <topology evidence="1">Multi-pass membrane protein</topology>
    </subcellularLocation>
</comment>
<dbReference type="PANTHER" id="PTHR23523">
    <property type="match status" value="1"/>
</dbReference>
<evidence type="ECO:0000256" key="4">
    <source>
        <dbReference type="ARBA" id="ARBA00023136"/>
    </source>
</evidence>
<feature type="domain" description="Major facilitator superfamily (MFS) profile" evidence="6">
    <location>
        <begin position="29"/>
        <end position="418"/>
    </location>
</feature>
<comment type="caution">
    <text evidence="7">The sequence shown here is derived from an EMBL/GenBank/DDBJ whole genome shotgun (WGS) entry which is preliminary data.</text>
</comment>
<organism evidence="7 8">
    <name type="scientific">Kitasatospora kifunensis</name>
    <name type="common">Streptomyces kifunensis</name>
    <dbReference type="NCBI Taxonomy" id="58351"/>
    <lineage>
        <taxon>Bacteria</taxon>
        <taxon>Bacillati</taxon>
        <taxon>Actinomycetota</taxon>
        <taxon>Actinomycetes</taxon>
        <taxon>Kitasatosporales</taxon>
        <taxon>Streptomycetaceae</taxon>
        <taxon>Kitasatospora</taxon>
    </lineage>
</organism>
<keyword evidence="8" id="KW-1185">Reference proteome</keyword>
<dbReference type="InterPro" id="IPR036259">
    <property type="entry name" value="MFS_trans_sf"/>
</dbReference>
<feature type="transmembrane region" description="Helical" evidence="5">
    <location>
        <begin position="99"/>
        <end position="116"/>
    </location>
</feature>
<keyword evidence="3 5" id="KW-1133">Transmembrane helix</keyword>
<feature type="transmembrane region" description="Helical" evidence="5">
    <location>
        <begin position="233"/>
        <end position="251"/>
    </location>
</feature>
<evidence type="ECO:0000256" key="5">
    <source>
        <dbReference type="SAM" id="Phobius"/>
    </source>
</evidence>
<name>A0A7W7R944_KITKI</name>
<accession>A0A7W7R944</accession>
<dbReference type="SUPFAM" id="SSF103473">
    <property type="entry name" value="MFS general substrate transporter"/>
    <property type="match status" value="1"/>
</dbReference>
<feature type="transmembrane region" description="Helical" evidence="5">
    <location>
        <begin position="156"/>
        <end position="177"/>
    </location>
</feature>
<dbReference type="Pfam" id="PF07690">
    <property type="entry name" value="MFS_1"/>
    <property type="match status" value="1"/>
</dbReference>
<dbReference type="GO" id="GO:0022857">
    <property type="term" value="F:transmembrane transporter activity"/>
    <property type="evidence" value="ECO:0007669"/>
    <property type="project" value="InterPro"/>
</dbReference>
<feature type="transmembrane region" description="Helical" evidence="5">
    <location>
        <begin position="122"/>
        <end position="144"/>
    </location>
</feature>
<feature type="transmembrane region" description="Helical" evidence="5">
    <location>
        <begin position="30"/>
        <end position="48"/>
    </location>
</feature>
<dbReference type="PANTHER" id="PTHR23523:SF2">
    <property type="entry name" value="2-NITROIMIDAZOLE TRANSPORTER"/>
    <property type="match status" value="1"/>
</dbReference>
<dbReference type="Gene3D" id="1.20.1250.20">
    <property type="entry name" value="MFS general substrate transporter like domains"/>
    <property type="match status" value="1"/>
</dbReference>
<dbReference type="CDD" id="cd17339">
    <property type="entry name" value="MFS_NIMT_CynX_like"/>
    <property type="match status" value="1"/>
</dbReference>
<evidence type="ECO:0000313" key="7">
    <source>
        <dbReference type="EMBL" id="MBB4927678.1"/>
    </source>
</evidence>
<keyword evidence="4 5" id="KW-0472">Membrane</keyword>
<dbReference type="EMBL" id="JACHJV010000002">
    <property type="protein sequence ID" value="MBB4927678.1"/>
    <property type="molecule type" value="Genomic_DNA"/>
</dbReference>
<dbReference type="InterPro" id="IPR020846">
    <property type="entry name" value="MFS_dom"/>
</dbReference>
<proteinExistence type="predicted"/>
<feature type="transmembrane region" description="Helical" evidence="5">
    <location>
        <begin position="68"/>
        <end position="87"/>
    </location>
</feature>
<dbReference type="GO" id="GO:0005886">
    <property type="term" value="C:plasma membrane"/>
    <property type="evidence" value="ECO:0007669"/>
    <property type="project" value="UniProtKB-SubCell"/>
</dbReference>
<feature type="transmembrane region" description="Helical" evidence="5">
    <location>
        <begin position="298"/>
        <end position="318"/>
    </location>
</feature>
<feature type="transmembrane region" description="Helical" evidence="5">
    <location>
        <begin position="387"/>
        <end position="408"/>
    </location>
</feature>
<dbReference type="AlphaFoldDB" id="A0A7W7R944"/>
<sequence length="418" mass="42631">MPDNISTAAETPMNAAADPVPAPLGAGRGLLFLGFGVVMLALNLRPALVAVSPLADTIRTDSGMSATATSLLTALPLLCFGLLAPLAPRIGRRLGVERALLLTMALVCAGTALRLLDSVLALFAGTVVIGAGIAVANVLLPGLIKRDFPNRAGLMTGLYSMSLFAGAALAAGVTVPVQHAAGFSWRTTLACWGALALVAAAVWLPQTRRRTTVSAGAAQQAAHPVRGLWRSPLAWQVTAFMGLQSLNYYAAAAWLPSLLKDAGLSEGDAGWMLSFSSLLGILGSFVAPVIVGRRLPAGVLAAIGALGCALGFTGLLAAPAGGAYLWMVLLGLGQGVSISLALLFIVQRSPDLRHTAQLSSMAQCFGYILASTGPALLGALHDASGNWTLPLAGLLLLLLPQVAVGFGASREGHVAGRG</sequence>
<dbReference type="InterPro" id="IPR052524">
    <property type="entry name" value="MFS_Cyanate_Porter"/>
</dbReference>
<feature type="transmembrane region" description="Helical" evidence="5">
    <location>
        <begin position="324"/>
        <end position="346"/>
    </location>
</feature>
<feature type="transmembrane region" description="Helical" evidence="5">
    <location>
        <begin position="358"/>
        <end position="381"/>
    </location>
</feature>